<protein>
    <submittedName>
        <fullName evidence="1">Ribosomal S4P (Gammaproteobacterial)</fullName>
    </submittedName>
</protein>
<dbReference type="Proteomes" id="UP000251647">
    <property type="component" value="Unassembled WGS sequence"/>
</dbReference>
<evidence type="ECO:0000313" key="1">
    <source>
        <dbReference type="EMBL" id="SPY27780.1"/>
    </source>
</evidence>
<gene>
    <name evidence="1" type="ORF">NCTC11647_00841</name>
</gene>
<proteinExistence type="predicted"/>
<dbReference type="EMBL" id="UATL01000001">
    <property type="protein sequence ID" value="SPY27780.1"/>
    <property type="molecule type" value="Genomic_DNA"/>
</dbReference>
<dbReference type="Pfam" id="PF11993">
    <property type="entry name" value="VC2046"/>
    <property type="match status" value="1"/>
</dbReference>
<reference evidence="1 2" key="1">
    <citation type="submission" date="2018-06" db="EMBL/GenBank/DDBJ databases">
        <authorList>
            <consortium name="Pathogen Informatics"/>
            <person name="Doyle S."/>
        </authorList>
    </citation>
    <scope>NUCLEOTIDE SEQUENCE [LARGE SCALE GENOMIC DNA]</scope>
    <source>
        <strain evidence="1 2">NCTC11647</strain>
    </source>
</reference>
<sequence>MRLTDNITEFIINPVIFMTAVHTLDKAQLINEIQLGNQLGHAVEQGRRSDFALMLALLSPDFLENTPVDHIDNKPVTDSQLRGYFELQDSRPLTTSEFCYERGAVQAEAFHQGGLASCRLMDGLQPIALTFPPQDTKGMPEELYHNLSGHERRKLPPTEIIVPESSPQRLYGALVQAKRFAEMQAQAPQIYATA</sequence>
<dbReference type="AlphaFoldDB" id="A0A2X1X1C9"/>
<name>A0A2X1X1C9_PHODM</name>
<evidence type="ECO:0000313" key="2">
    <source>
        <dbReference type="Proteomes" id="UP000251647"/>
    </source>
</evidence>
<dbReference type="InterPro" id="IPR021879">
    <property type="entry name" value="VC2046_fam"/>
</dbReference>
<accession>A0A2X1X1C9</accession>
<organism evidence="1 2">
    <name type="scientific">Photobacterium damselae</name>
    <dbReference type="NCBI Taxonomy" id="38293"/>
    <lineage>
        <taxon>Bacteria</taxon>
        <taxon>Pseudomonadati</taxon>
        <taxon>Pseudomonadota</taxon>
        <taxon>Gammaproteobacteria</taxon>
        <taxon>Vibrionales</taxon>
        <taxon>Vibrionaceae</taxon>
        <taxon>Photobacterium</taxon>
    </lineage>
</organism>